<organism evidence="6 7">
    <name type="scientific">Streptomyces venezuelae</name>
    <dbReference type="NCBI Taxonomy" id="54571"/>
    <lineage>
        <taxon>Bacteria</taxon>
        <taxon>Bacillati</taxon>
        <taxon>Actinomycetota</taxon>
        <taxon>Actinomycetes</taxon>
        <taxon>Kitasatosporales</taxon>
        <taxon>Streptomycetaceae</taxon>
        <taxon>Streptomyces</taxon>
    </lineage>
</organism>
<keyword evidence="2" id="KW-0285">Flavoprotein</keyword>
<feature type="region of interest" description="Disordered" evidence="4">
    <location>
        <begin position="510"/>
        <end position="532"/>
    </location>
</feature>
<dbReference type="PRINTS" id="PR00420">
    <property type="entry name" value="RNGMNOXGNASE"/>
</dbReference>
<dbReference type="OrthoDB" id="8670884at2"/>
<dbReference type="Pfam" id="PF21274">
    <property type="entry name" value="Rng_hyd_C"/>
    <property type="match status" value="1"/>
</dbReference>
<dbReference type="GO" id="GO:0071949">
    <property type="term" value="F:FAD binding"/>
    <property type="evidence" value="ECO:0007669"/>
    <property type="project" value="InterPro"/>
</dbReference>
<dbReference type="Proteomes" id="UP000324101">
    <property type="component" value="Chromosome"/>
</dbReference>
<evidence type="ECO:0000256" key="4">
    <source>
        <dbReference type="SAM" id="MobiDB-lite"/>
    </source>
</evidence>
<proteinExistence type="predicted"/>
<dbReference type="PANTHER" id="PTHR43004">
    <property type="entry name" value="TRK SYSTEM POTASSIUM UPTAKE PROTEIN"/>
    <property type="match status" value="1"/>
</dbReference>
<reference evidence="6 7" key="1">
    <citation type="submission" date="2018-05" db="EMBL/GenBank/DDBJ databases">
        <title>Streptomyces venezuelae.</title>
        <authorList>
            <person name="Kim W."/>
            <person name="Lee N."/>
            <person name="Cho B.-K."/>
        </authorList>
    </citation>
    <scope>NUCLEOTIDE SEQUENCE [LARGE SCALE GENOMIC DNA]</scope>
    <source>
        <strain evidence="6 7">ATCC 21018</strain>
    </source>
</reference>
<evidence type="ECO:0000313" key="6">
    <source>
        <dbReference type="EMBL" id="QES55773.1"/>
    </source>
</evidence>
<feature type="domain" description="FAD-binding" evidence="5">
    <location>
        <begin position="5"/>
        <end position="373"/>
    </location>
</feature>
<evidence type="ECO:0000256" key="2">
    <source>
        <dbReference type="ARBA" id="ARBA00022630"/>
    </source>
</evidence>
<name>A0A5P2DLX2_STRVZ</name>
<dbReference type="Gene3D" id="3.30.70.2450">
    <property type="match status" value="1"/>
</dbReference>
<evidence type="ECO:0000256" key="1">
    <source>
        <dbReference type="ARBA" id="ARBA00001974"/>
    </source>
</evidence>
<dbReference type="PANTHER" id="PTHR43004:SF19">
    <property type="entry name" value="BINDING MONOOXYGENASE, PUTATIVE (JCVI)-RELATED"/>
    <property type="match status" value="1"/>
</dbReference>
<dbReference type="EMBL" id="CP029189">
    <property type="protein sequence ID" value="QES55773.1"/>
    <property type="molecule type" value="Genomic_DNA"/>
</dbReference>
<feature type="compositionally biased region" description="Low complexity" evidence="4">
    <location>
        <begin position="520"/>
        <end position="532"/>
    </location>
</feature>
<dbReference type="InterPro" id="IPR002938">
    <property type="entry name" value="FAD-bd"/>
</dbReference>
<dbReference type="Pfam" id="PF01494">
    <property type="entry name" value="FAD_binding_3"/>
    <property type="match status" value="1"/>
</dbReference>
<dbReference type="Gene3D" id="3.40.30.120">
    <property type="match status" value="1"/>
</dbReference>
<dbReference type="AlphaFoldDB" id="A0A5P2DLX2"/>
<comment type="cofactor">
    <cofactor evidence="1">
        <name>FAD</name>
        <dbReference type="ChEBI" id="CHEBI:57692"/>
    </cofactor>
</comment>
<dbReference type="InterPro" id="IPR050641">
    <property type="entry name" value="RIFMO-like"/>
</dbReference>
<dbReference type="InterPro" id="IPR036188">
    <property type="entry name" value="FAD/NAD-bd_sf"/>
</dbReference>
<keyword evidence="3" id="KW-0274">FAD</keyword>
<dbReference type="SUPFAM" id="SSF51905">
    <property type="entry name" value="FAD/NAD(P)-binding domain"/>
    <property type="match status" value="1"/>
</dbReference>
<dbReference type="GO" id="GO:0016709">
    <property type="term" value="F:oxidoreductase activity, acting on paired donors, with incorporation or reduction of molecular oxygen, NAD(P)H as one donor, and incorporation of one atom of oxygen"/>
    <property type="evidence" value="ECO:0007669"/>
    <property type="project" value="UniProtKB-ARBA"/>
</dbReference>
<accession>A0A5P2DLX2</accession>
<gene>
    <name evidence="6" type="ORF">DEJ51_17640</name>
</gene>
<evidence type="ECO:0000259" key="5">
    <source>
        <dbReference type="Pfam" id="PF01494"/>
    </source>
</evidence>
<dbReference type="Gene3D" id="3.50.50.60">
    <property type="entry name" value="FAD/NAD(P)-binding domain"/>
    <property type="match status" value="1"/>
</dbReference>
<evidence type="ECO:0000256" key="3">
    <source>
        <dbReference type="ARBA" id="ARBA00022827"/>
    </source>
</evidence>
<protein>
    <submittedName>
        <fullName evidence="6">FAD-dependent oxidoreductase</fullName>
    </submittedName>
</protein>
<sequence length="567" mass="59021">MNTDFDVVVAGGGPVGLMLACELRLGGARVVVVERRTEVDPTIKAGSVNTATAEAFYRRGMLPALAEVQQRSAERFQAFARARRQQTGRADAPPPRPPARFSGHFAGIMLNGELLDAADPDFVNAGPARDVSLVPQQEIERILAERARRLGVEVRSGTELTGFDADEGGTEVRVVRAADGSAEAVRAAWLVGCDGGRSAVRKLAGFAFPGTDPQITGRQALVEMTGSEALGTGWNHTDTGVYVHGPMPGRILTVEFDGPPADRETAVTAEELQRSLRRVSGTDVTITGVHTATRFTDNARQAADYRAGRVLLAGDAAHVHSPFGGQGLNLGIGDAMNLGWKLAAVVRGHAPEGLLDSYTAERHPVGAWVLDWTRAQIALMRPEPQARALRGVVADLTGSAAGTTYFAKKTAGVSHRYDLPGLPGSHPLVGRSAPDLELTDGTHLADLLHDGRALLLDLADDAELRAHAAGYGERVRVVTAARPGNGTGHNGLLVRPDGIVAWAAGAGGAGATPDAVASQDAPDGAATPGTGDAADTADTVAGLADALSRWFGAPDRAARIGGTTAAR</sequence>
<evidence type="ECO:0000313" key="7">
    <source>
        <dbReference type="Proteomes" id="UP000324101"/>
    </source>
</evidence>
<dbReference type="RefSeq" id="WP_150258456.1">
    <property type="nucleotide sequence ID" value="NZ_CP029189.1"/>
</dbReference>